<dbReference type="Proteomes" id="UP000682733">
    <property type="component" value="Unassembled WGS sequence"/>
</dbReference>
<evidence type="ECO:0000256" key="1">
    <source>
        <dbReference type="SAM" id="MobiDB-lite"/>
    </source>
</evidence>
<protein>
    <submittedName>
        <fullName evidence="3">Uncharacterized protein</fullName>
    </submittedName>
</protein>
<accession>A0A8S2GZE8</accession>
<dbReference type="AlphaFoldDB" id="A0A8S2GZE8"/>
<reference evidence="3" key="1">
    <citation type="submission" date="2021-02" db="EMBL/GenBank/DDBJ databases">
        <authorList>
            <person name="Nowell W R."/>
        </authorList>
    </citation>
    <scope>NUCLEOTIDE SEQUENCE</scope>
</reference>
<gene>
    <name evidence="2" type="ORF">OVA965_LOCUS4469</name>
    <name evidence="3" type="ORF">TMI583_LOCUS4467</name>
</gene>
<evidence type="ECO:0000313" key="4">
    <source>
        <dbReference type="Proteomes" id="UP000682733"/>
    </source>
</evidence>
<dbReference type="EMBL" id="CAJNOK010001176">
    <property type="protein sequence ID" value="CAF0797569.1"/>
    <property type="molecule type" value="Genomic_DNA"/>
</dbReference>
<feature type="compositionally biased region" description="Acidic residues" evidence="1">
    <location>
        <begin position="189"/>
        <end position="201"/>
    </location>
</feature>
<dbReference type="Proteomes" id="UP000677228">
    <property type="component" value="Unassembled WGS sequence"/>
</dbReference>
<feature type="compositionally biased region" description="Basic and acidic residues" evidence="1">
    <location>
        <begin position="202"/>
        <end position="211"/>
    </location>
</feature>
<proteinExistence type="predicted"/>
<organism evidence="3 4">
    <name type="scientific">Didymodactylos carnosus</name>
    <dbReference type="NCBI Taxonomy" id="1234261"/>
    <lineage>
        <taxon>Eukaryota</taxon>
        <taxon>Metazoa</taxon>
        <taxon>Spiralia</taxon>
        <taxon>Gnathifera</taxon>
        <taxon>Rotifera</taxon>
        <taxon>Eurotatoria</taxon>
        <taxon>Bdelloidea</taxon>
        <taxon>Philodinida</taxon>
        <taxon>Philodinidae</taxon>
        <taxon>Didymodactylos</taxon>
    </lineage>
</organism>
<dbReference type="EMBL" id="CAJOBA010001176">
    <property type="protein sequence ID" value="CAF3580706.1"/>
    <property type="molecule type" value="Genomic_DNA"/>
</dbReference>
<comment type="caution">
    <text evidence="3">The sequence shown here is derived from an EMBL/GenBank/DDBJ whole genome shotgun (WGS) entry which is preliminary data.</text>
</comment>
<evidence type="ECO:0000313" key="3">
    <source>
        <dbReference type="EMBL" id="CAF3580706.1"/>
    </source>
</evidence>
<name>A0A8S2GZE8_9BILA</name>
<sequence>MSAFLCRFWWAWIQLNKFGNTDLSMKINKQKYLITKAIYFSIELNIHCLTFIVLLVLNQQLPRHALHIYLFSSQSCESISRDARAVTGTFLSITNFSVKQFIKKAEKISILNSIKSQEEVSGDNNDYSVKFPIHHKNRSFDQLNSSKCSDDDINELTIEKIEIIIFNAYNDTKLLINKLKIRTDYSNIDTEEEESEDEEDGKNDSGNDRSSTESFSDENKETDDESDHLMKTITAKEEFSEIIKKVQYHGAVSTRSVALHQQGVPYEPCALLYAQLDPHFLIDVHQKLVEAVDNSDESIVLQSKIKAETTKRLTQVEDYTRDEDFLARDALEDVHDVPEYQTTANEHDYAPDEPKSGLIILGKLKCQYIYCQTLERTVAIVTYENHDSLDKIITSDPPLDPLFIEHVEKLEENDEQAGDPPKKN</sequence>
<evidence type="ECO:0000313" key="2">
    <source>
        <dbReference type="EMBL" id="CAF0797569.1"/>
    </source>
</evidence>
<feature type="region of interest" description="Disordered" evidence="1">
    <location>
        <begin position="189"/>
        <end position="228"/>
    </location>
</feature>